<dbReference type="AlphaFoldDB" id="A0A078A118"/>
<name>A0A078A118_STYLE</name>
<evidence type="ECO:0000313" key="2">
    <source>
        <dbReference type="EMBL" id="CDW74474.1"/>
    </source>
</evidence>
<dbReference type="EMBL" id="CCKQ01003349">
    <property type="protein sequence ID" value="CDW74474.1"/>
    <property type="molecule type" value="Genomic_DNA"/>
</dbReference>
<organism evidence="2 3">
    <name type="scientific">Stylonychia lemnae</name>
    <name type="common">Ciliate</name>
    <dbReference type="NCBI Taxonomy" id="5949"/>
    <lineage>
        <taxon>Eukaryota</taxon>
        <taxon>Sar</taxon>
        <taxon>Alveolata</taxon>
        <taxon>Ciliophora</taxon>
        <taxon>Intramacronucleata</taxon>
        <taxon>Spirotrichea</taxon>
        <taxon>Stichotrichia</taxon>
        <taxon>Sporadotrichida</taxon>
        <taxon>Oxytrichidae</taxon>
        <taxon>Stylonychinae</taxon>
        <taxon>Stylonychia</taxon>
    </lineage>
</organism>
<evidence type="ECO:0000256" key="1">
    <source>
        <dbReference type="SAM" id="MobiDB-lite"/>
    </source>
</evidence>
<proteinExistence type="predicted"/>
<feature type="region of interest" description="Disordered" evidence="1">
    <location>
        <begin position="1"/>
        <end position="22"/>
    </location>
</feature>
<protein>
    <submittedName>
        <fullName evidence="2">Uncharacterized protein</fullName>
    </submittedName>
</protein>
<evidence type="ECO:0000313" key="3">
    <source>
        <dbReference type="Proteomes" id="UP000039865"/>
    </source>
</evidence>
<feature type="region of interest" description="Disordered" evidence="1">
    <location>
        <begin position="36"/>
        <end position="67"/>
    </location>
</feature>
<dbReference type="Proteomes" id="UP000039865">
    <property type="component" value="Unassembled WGS sequence"/>
</dbReference>
<gene>
    <name evidence="2" type="primary">Contig2171.g2340</name>
    <name evidence="2" type="ORF">STYLEM_3454</name>
</gene>
<feature type="compositionally biased region" description="Polar residues" evidence="1">
    <location>
        <begin position="36"/>
        <end position="58"/>
    </location>
</feature>
<reference evidence="2 3" key="1">
    <citation type="submission" date="2014-06" db="EMBL/GenBank/DDBJ databases">
        <authorList>
            <person name="Swart Estienne"/>
        </authorList>
    </citation>
    <scope>NUCLEOTIDE SEQUENCE [LARGE SCALE GENOMIC DNA]</scope>
    <source>
        <strain evidence="2 3">130c</strain>
    </source>
</reference>
<keyword evidence="3" id="KW-1185">Reference proteome</keyword>
<dbReference type="InParanoid" id="A0A078A118"/>
<feature type="compositionally biased region" description="Polar residues" evidence="1">
    <location>
        <begin position="7"/>
        <end position="16"/>
    </location>
</feature>
<sequence>MYKKKVTFTSNESQDGPKTKQVLIPKGNYQRIIESKSASLTTSQQSNPSVIQSANLRSIGSPDEGKKMNLSYSLSDIDENEMRDEFNDGVDSDLENKTSFNNFHQMDSGQKLYALAQRTQELKKKASDFDSKMRKLNDQFHFMDKY</sequence>
<accession>A0A078A118</accession>